<evidence type="ECO:0000256" key="1">
    <source>
        <dbReference type="ARBA" id="ARBA00007837"/>
    </source>
</evidence>
<dbReference type="GO" id="GO:0005524">
    <property type="term" value="F:ATP binding"/>
    <property type="evidence" value="ECO:0007669"/>
    <property type="project" value="UniProtKB-KW"/>
</dbReference>
<sequence length="473" mass="53841">MNILPIKSIREEDGPLIGSNLLNLSKLYQSNIPVPDGVVVLPPELQLRTYFKYHDFSSIEVFEQKFNLIKQEVEKIPIPEELKSLRVHKNLDIQRIWLNLLYGWASEIRSNIWRNGFDRNSLSLSAQSIFITDRVFASGNCYIDDEDGFQVQLTSGELTPLQLEELEKIAKKGNKCLFLPHIYYFILEDSKLKIIRVKQYTKGVFVKDITSHTELPKQVLKEEAKTSIKVLLNFNQGFSIEHDLDGVVVSGEGDDLFEKEVHRLVEAAVTFENKPVIFKLSGNTLGLIHQSSKLKQEAEVVLFARNKKNLLNVQVAVPLVRSTNELQTLKRELASLGLSRKATLKLWMEVAAVENLINIEDYINEGIDGVILNLNELAGWIGGFGQSSEESIHYKSQMKALLKLLDEPIKKLHKNNIQILASIMGEITSELANYLLEIGVWGIVVDRPTAPFIKHYLSFLEKRLVRRKLNLVA</sequence>
<dbReference type="Proteomes" id="UP000034235">
    <property type="component" value="Unassembled WGS sequence"/>
</dbReference>
<evidence type="ECO:0000313" key="5">
    <source>
        <dbReference type="Proteomes" id="UP000034235"/>
    </source>
</evidence>
<comment type="caution">
    <text evidence="4">The sequence shown here is derived from an EMBL/GenBank/DDBJ whole genome shotgun (WGS) entry which is preliminary data.</text>
</comment>
<dbReference type="SUPFAM" id="SSF51621">
    <property type="entry name" value="Phosphoenolpyruvate/pyruvate domain"/>
    <property type="match status" value="1"/>
</dbReference>
<keyword evidence="2" id="KW-0547">Nucleotide-binding</keyword>
<dbReference type="Gene3D" id="3.20.20.60">
    <property type="entry name" value="Phosphoenolpyruvate-binding domains"/>
    <property type="match status" value="1"/>
</dbReference>
<gene>
    <name evidence="4" type="ORF">US86_C0003G0007</name>
</gene>
<dbReference type="PANTHER" id="PTHR43030:SF1">
    <property type="entry name" value="PHOSPHOENOLPYRUVATE SYNTHASE"/>
    <property type="match status" value="1"/>
</dbReference>
<name>A0A0G0LZG4_9BACT</name>
<proteinExistence type="inferred from homology"/>
<dbReference type="AlphaFoldDB" id="A0A0G0LZG4"/>
<comment type="similarity">
    <text evidence="1">Belongs to the PEP-utilizing enzyme family.</text>
</comment>
<evidence type="ECO:0000256" key="2">
    <source>
        <dbReference type="ARBA" id="ARBA00022741"/>
    </source>
</evidence>
<evidence type="ECO:0000256" key="3">
    <source>
        <dbReference type="ARBA" id="ARBA00022840"/>
    </source>
</evidence>
<dbReference type="InterPro" id="IPR040442">
    <property type="entry name" value="Pyrv_kinase-like_dom_sf"/>
</dbReference>
<dbReference type="InterPro" id="IPR015813">
    <property type="entry name" value="Pyrv/PenolPyrv_kinase-like_dom"/>
</dbReference>
<organism evidence="4 5">
    <name type="scientific">Candidatus Daviesbacteria bacterium GW2011_GWA2_38_24</name>
    <dbReference type="NCBI Taxonomy" id="1618422"/>
    <lineage>
        <taxon>Bacteria</taxon>
        <taxon>Candidatus Daviesiibacteriota</taxon>
    </lineage>
</organism>
<keyword evidence="3" id="KW-0067">ATP-binding</keyword>
<dbReference type="InterPro" id="IPR006319">
    <property type="entry name" value="PEP_synth"/>
</dbReference>
<evidence type="ECO:0000313" key="4">
    <source>
        <dbReference type="EMBL" id="KKQ66764.1"/>
    </source>
</evidence>
<dbReference type="GO" id="GO:0008986">
    <property type="term" value="F:pyruvate, water dikinase activity"/>
    <property type="evidence" value="ECO:0007669"/>
    <property type="project" value="InterPro"/>
</dbReference>
<accession>A0A0G0LZG4</accession>
<keyword evidence="4" id="KW-0670">Pyruvate</keyword>
<protein>
    <submittedName>
        <fullName evidence="4">Phosphoenolpyruvate synthase</fullName>
    </submittedName>
</protein>
<dbReference type="EMBL" id="LBUP01000003">
    <property type="protein sequence ID" value="KKQ66764.1"/>
    <property type="molecule type" value="Genomic_DNA"/>
</dbReference>
<dbReference type="PANTHER" id="PTHR43030">
    <property type="entry name" value="PHOSPHOENOLPYRUVATE SYNTHASE"/>
    <property type="match status" value="1"/>
</dbReference>
<reference evidence="4 5" key="1">
    <citation type="journal article" date="2015" name="Nature">
        <title>rRNA introns, odd ribosomes, and small enigmatic genomes across a large radiation of phyla.</title>
        <authorList>
            <person name="Brown C.T."/>
            <person name="Hug L.A."/>
            <person name="Thomas B.C."/>
            <person name="Sharon I."/>
            <person name="Castelle C.J."/>
            <person name="Singh A."/>
            <person name="Wilkins M.J."/>
            <person name="Williams K.H."/>
            <person name="Banfield J.F."/>
        </authorList>
    </citation>
    <scope>NUCLEOTIDE SEQUENCE [LARGE SCALE GENOMIC DNA]</scope>
</reference>